<name>G5JUJ2_9STRE</name>
<dbReference type="InterPro" id="IPR052556">
    <property type="entry name" value="PolySynth_Transporter"/>
</dbReference>
<keyword evidence="7" id="KW-1185">Reference proteome</keyword>
<keyword evidence="4 5" id="KW-0472">Membrane</keyword>
<evidence type="ECO:0000256" key="3">
    <source>
        <dbReference type="ARBA" id="ARBA00022989"/>
    </source>
</evidence>
<feature type="transmembrane region" description="Helical" evidence="5">
    <location>
        <begin position="12"/>
        <end position="32"/>
    </location>
</feature>
<comment type="subcellular location">
    <subcellularLocation>
        <location evidence="1">Membrane</location>
        <topology evidence="1">Multi-pass membrane protein</topology>
    </subcellularLocation>
</comment>
<feature type="transmembrane region" description="Helical" evidence="5">
    <location>
        <begin position="417"/>
        <end position="435"/>
    </location>
</feature>
<dbReference type="eggNOG" id="COG2244">
    <property type="taxonomic scope" value="Bacteria"/>
</dbReference>
<feature type="transmembrane region" description="Helical" evidence="5">
    <location>
        <begin position="88"/>
        <end position="107"/>
    </location>
</feature>
<dbReference type="InterPro" id="IPR002797">
    <property type="entry name" value="Polysacc_synth"/>
</dbReference>
<feature type="transmembrane region" description="Helical" evidence="5">
    <location>
        <begin position="171"/>
        <end position="193"/>
    </location>
</feature>
<evidence type="ECO:0000256" key="1">
    <source>
        <dbReference type="ARBA" id="ARBA00004141"/>
    </source>
</evidence>
<dbReference type="OrthoDB" id="9815702at2"/>
<feature type="transmembrane region" description="Helical" evidence="5">
    <location>
        <begin position="358"/>
        <end position="378"/>
    </location>
</feature>
<dbReference type="PANTHER" id="PTHR43424:SF1">
    <property type="entry name" value="LOCUS PUTATIVE PROTEIN 1-RELATED"/>
    <property type="match status" value="1"/>
</dbReference>
<feature type="transmembrane region" description="Helical" evidence="5">
    <location>
        <begin position="291"/>
        <end position="310"/>
    </location>
</feature>
<dbReference type="PANTHER" id="PTHR43424">
    <property type="entry name" value="LOCUS PUTATIVE PROTEIN 1-RELATED"/>
    <property type="match status" value="1"/>
</dbReference>
<proteinExistence type="predicted"/>
<dbReference type="Pfam" id="PF01943">
    <property type="entry name" value="Polysacc_synt"/>
    <property type="match status" value="1"/>
</dbReference>
<sequence>MNRYNSVRFNFIMNFLLTVSNFIFPLITFPYASRVLQAQGVGAVTFATSNISYFTMVGMMGIPTYGIRACAKVREDRAKLSKTVQEIFFLNAIVTAFALLALAVSVLTVEKMAQEKMLYLIMSSTLIFNVLGVEWLYKALEKYSYITIRSILFKLLSLILLLLLVRSKGDYVIYGAITVLAGVGSNLMNFLNLRKLVTVQPIRYLNLIQHIKPCLTFFLLTVSTTIYLNMDTSLLGFIKGDHQVGYYSAAVKVKQILVSVVTSLGAVLLPRLSFYHEQQKHMEFKLLVEKALSFVFVLSVPLTLFFIIDAKESILFLSGTNFLPAILPMQLLMPTVLFIGISNLMGMQILVPTQRERLVVISTIIGAIVDVLLNIMMIPLFGAAGAAIVGSLAELTVVLVQLYFLRDLILPMLKRIGLWKIALSSAAAIIVTVLFKNTISLRIFFMLVSTGFIFFAIYGLGLLLTKEKFTNETLRSMLGRFKFK</sequence>
<dbReference type="CDD" id="cd13128">
    <property type="entry name" value="MATE_Wzx_like"/>
    <property type="match status" value="1"/>
</dbReference>
<keyword evidence="3 5" id="KW-1133">Transmembrane helix</keyword>
<feature type="transmembrane region" description="Helical" evidence="5">
    <location>
        <begin position="44"/>
        <end position="67"/>
    </location>
</feature>
<dbReference type="EMBL" id="AEUW02000001">
    <property type="protein sequence ID" value="EHJ52327.1"/>
    <property type="molecule type" value="Genomic_DNA"/>
</dbReference>
<dbReference type="AlphaFoldDB" id="G5JUJ2"/>
<evidence type="ECO:0000313" key="6">
    <source>
        <dbReference type="EMBL" id="EHJ52327.1"/>
    </source>
</evidence>
<evidence type="ECO:0000313" key="7">
    <source>
        <dbReference type="Proteomes" id="UP000003573"/>
    </source>
</evidence>
<feature type="transmembrane region" description="Helical" evidence="5">
    <location>
        <begin position="384"/>
        <end position="405"/>
    </location>
</feature>
<feature type="transmembrane region" description="Helical" evidence="5">
    <location>
        <begin position="244"/>
        <end position="270"/>
    </location>
</feature>
<accession>G5JUJ2</accession>
<evidence type="ECO:0000256" key="5">
    <source>
        <dbReference type="SAM" id="Phobius"/>
    </source>
</evidence>
<feature type="transmembrane region" description="Helical" evidence="5">
    <location>
        <begin position="214"/>
        <end position="238"/>
    </location>
</feature>
<protein>
    <submittedName>
        <fullName evidence="6">Polysaccharide biosynthesis protein</fullName>
    </submittedName>
</protein>
<feature type="transmembrane region" description="Helical" evidence="5">
    <location>
        <begin position="146"/>
        <end position="165"/>
    </location>
</feature>
<dbReference type="STRING" id="764298.STRMA_0820"/>
<comment type="caution">
    <text evidence="6">The sequence shown here is derived from an EMBL/GenBank/DDBJ whole genome shotgun (WGS) entry which is preliminary data.</text>
</comment>
<organism evidence="6 7">
    <name type="scientific">Streptococcus macacae NCTC 11558</name>
    <dbReference type="NCBI Taxonomy" id="764298"/>
    <lineage>
        <taxon>Bacteria</taxon>
        <taxon>Bacillati</taxon>
        <taxon>Bacillota</taxon>
        <taxon>Bacilli</taxon>
        <taxon>Lactobacillales</taxon>
        <taxon>Streptococcaceae</taxon>
        <taxon>Streptococcus</taxon>
    </lineage>
</organism>
<dbReference type="Proteomes" id="UP000003573">
    <property type="component" value="Unassembled WGS sequence"/>
</dbReference>
<evidence type="ECO:0000256" key="4">
    <source>
        <dbReference type="ARBA" id="ARBA00023136"/>
    </source>
</evidence>
<dbReference type="GO" id="GO:0016020">
    <property type="term" value="C:membrane"/>
    <property type="evidence" value="ECO:0007669"/>
    <property type="project" value="UniProtKB-SubCell"/>
</dbReference>
<evidence type="ECO:0000256" key="2">
    <source>
        <dbReference type="ARBA" id="ARBA00022692"/>
    </source>
</evidence>
<gene>
    <name evidence="6" type="ORF">STRMA_0820</name>
</gene>
<feature type="transmembrane region" description="Helical" evidence="5">
    <location>
        <begin position="441"/>
        <end position="465"/>
    </location>
</feature>
<dbReference type="RefSeq" id="WP_003080226.1">
    <property type="nucleotide sequence ID" value="NZ_AEUW02000001.1"/>
</dbReference>
<feature type="transmembrane region" description="Helical" evidence="5">
    <location>
        <begin position="322"/>
        <end position="346"/>
    </location>
</feature>
<feature type="transmembrane region" description="Helical" evidence="5">
    <location>
        <begin position="119"/>
        <end position="137"/>
    </location>
</feature>
<keyword evidence="2 5" id="KW-0812">Transmembrane</keyword>
<reference evidence="6 7" key="1">
    <citation type="journal article" date="2014" name="Int. J. Syst. Evol. Microbiol.">
        <title>Phylogenomics and the dynamic genome evolution of the genus Streptococcus.</title>
        <authorList>
            <consortium name="The Broad Institute Genome Sequencing Platform"/>
            <person name="Richards V.P."/>
            <person name="Palmer S.R."/>
            <person name="Pavinski Bitar P.D."/>
            <person name="Qin X."/>
            <person name="Weinstock G.M."/>
            <person name="Highlander S.K."/>
            <person name="Town C.D."/>
            <person name="Burne R.A."/>
            <person name="Stanhope M.J."/>
        </authorList>
    </citation>
    <scope>NUCLEOTIDE SEQUENCE [LARGE SCALE GENOMIC DNA]</scope>
    <source>
        <strain evidence="6 7">NCTC 11558</strain>
    </source>
</reference>